<evidence type="ECO:0000313" key="2">
    <source>
        <dbReference type="EMBL" id="CBY35010.1"/>
    </source>
</evidence>
<accession>E4X688</accession>
<dbReference type="EMBL" id="FN654574">
    <property type="protein sequence ID" value="CBY35010.1"/>
    <property type="molecule type" value="Genomic_DNA"/>
</dbReference>
<dbReference type="EMBL" id="FN653026">
    <property type="protein sequence ID" value="CBY07739.1"/>
    <property type="molecule type" value="Genomic_DNA"/>
</dbReference>
<protein>
    <submittedName>
        <fullName evidence="1">Uncharacterized protein</fullName>
    </submittedName>
</protein>
<reference evidence="1" key="1">
    <citation type="journal article" date="2010" name="Science">
        <title>Plasticity of animal genome architecture unmasked by rapid evolution of a pelagic tunicate.</title>
        <authorList>
            <person name="Denoeud F."/>
            <person name="Henriet S."/>
            <person name="Mungpakdee S."/>
            <person name="Aury J.M."/>
            <person name="Da Silva C."/>
            <person name="Brinkmann H."/>
            <person name="Mikhaleva J."/>
            <person name="Olsen L.C."/>
            <person name="Jubin C."/>
            <person name="Canestro C."/>
            <person name="Bouquet J.M."/>
            <person name="Danks G."/>
            <person name="Poulain J."/>
            <person name="Campsteijn C."/>
            <person name="Adamski M."/>
            <person name="Cross I."/>
            <person name="Yadetie F."/>
            <person name="Muffato M."/>
            <person name="Louis A."/>
            <person name="Butcher S."/>
            <person name="Tsagkogeorga G."/>
            <person name="Konrad A."/>
            <person name="Singh S."/>
            <person name="Jensen M.F."/>
            <person name="Cong E.H."/>
            <person name="Eikeseth-Otteraa H."/>
            <person name="Noel B."/>
            <person name="Anthouard V."/>
            <person name="Porcel B.M."/>
            <person name="Kachouri-Lafond R."/>
            <person name="Nishino A."/>
            <person name="Ugolini M."/>
            <person name="Chourrout P."/>
            <person name="Nishida H."/>
            <person name="Aasland R."/>
            <person name="Huzurbazar S."/>
            <person name="Westhof E."/>
            <person name="Delsuc F."/>
            <person name="Lehrach H."/>
            <person name="Reinhardt R."/>
            <person name="Weissenbach J."/>
            <person name="Roy S.W."/>
            <person name="Artiguenave F."/>
            <person name="Postlethwait J.H."/>
            <person name="Manak J.R."/>
            <person name="Thompson E.M."/>
            <person name="Jaillon O."/>
            <person name="Du Pasquier L."/>
            <person name="Boudinot P."/>
            <person name="Liberles D.A."/>
            <person name="Volff J.N."/>
            <person name="Philippe H."/>
            <person name="Lenhard B."/>
            <person name="Roest Crollius H."/>
            <person name="Wincker P."/>
            <person name="Chourrout D."/>
        </authorList>
    </citation>
    <scope>NUCLEOTIDE SEQUENCE [LARGE SCALE GENOMIC DNA]</scope>
</reference>
<proteinExistence type="predicted"/>
<gene>
    <name evidence="1" type="ORF">GSOID_T00002731001</name>
    <name evidence="2" type="ORF">GSOID_T00025055001</name>
</gene>
<dbReference type="InParanoid" id="E4X688"/>
<name>E4X688_OIKDI</name>
<dbReference type="Proteomes" id="UP000001307">
    <property type="component" value="Unassembled WGS sequence"/>
</dbReference>
<keyword evidence="3" id="KW-1185">Reference proteome</keyword>
<sequence>MSVFSLPASEKLKTARIMQQNVINTTHAARNALNPVDRHKVNDSDICYPQEPEISHFIEFARDYAVTIEDQSQNMKVIGGIIKNDAFYDNNEDKKIQKYIIQNMFDGTRYSAALLKNLTALKIDVKNQNSKLF</sequence>
<dbReference type="Proteomes" id="UP000011014">
    <property type="component" value="Unassembled WGS sequence"/>
</dbReference>
<evidence type="ECO:0000313" key="1">
    <source>
        <dbReference type="EMBL" id="CBY07739.1"/>
    </source>
</evidence>
<dbReference type="AlphaFoldDB" id="E4X688"/>
<organism evidence="1">
    <name type="scientific">Oikopleura dioica</name>
    <name type="common">Tunicate</name>
    <dbReference type="NCBI Taxonomy" id="34765"/>
    <lineage>
        <taxon>Eukaryota</taxon>
        <taxon>Metazoa</taxon>
        <taxon>Chordata</taxon>
        <taxon>Tunicata</taxon>
        <taxon>Appendicularia</taxon>
        <taxon>Copelata</taxon>
        <taxon>Oikopleuridae</taxon>
        <taxon>Oikopleura</taxon>
    </lineage>
</organism>
<evidence type="ECO:0000313" key="3">
    <source>
        <dbReference type="Proteomes" id="UP000001307"/>
    </source>
</evidence>
<dbReference type="OrthoDB" id="10377556at2759"/>